<sequence length="372" mass="37646">MDLTSTVSAPWETLLVCALLSAAPVVAQPQRHRTWMLLSLMVVQAVALFAGNGSVAYAAVAASALMHAATAWSATRTGGVMLVLSAILAIGASVAVGGDHMSVALALSGVAIALRAGVMPLHVGVAALNDRAPFVQTQQMASLIALVFVHLRFVDHHNVAIQAAPWLVRIGAGAAMGAALITLVQRDLRGFVRGTTAMHGGMLLAALGTASIGNFGAALLVAVTMGLALGGLGIMTSALESRVGAVSFVGRGGRVAAFPVLAAAFALFGGAGVGLPGMAGFVADDLLLHTLWMESPTSTVAMILSSAFLAVATLMTYSTVFLGRGTPSLAPDLLTRERVVAAMLILLLLLLGFAPGVLLSPADAFLSGPPAS</sequence>
<keyword evidence="6" id="KW-1185">Reference proteome</keyword>
<dbReference type="GO" id="GO:0016020">
    <property type="term" value="C:membrane"/>
    <property type="evidence" value="ECO:0007669"/>
    <property type="project" value="UniProtKB-SubCell"/>
</dbReference>
<accession>A0A143BGZ5</accession>
<feature type="domain" description="NADH:quinone oxidoreductase/Mrp antiporter transmembrane" evidence="4">
    <location>
        <begin position="43"/>
        <end position="308"/>
    </location>
</feature>
<reference evidence="5 6" key="2">
    <citation type="journal article" date="2016" name="Environ. Microbiol. Rep.">
        <title>Metagenomic evidence for the presence of phototrophic Gemmatimonadetes bacteria in diverse environments.</title>
        <authorList>
            <person name="Zeng Y."/>
            <person name="Baumbach J."/>
            <person name="Barbosa E.G."/>
            <person name="Azevedo V."/>
            <person name="Zhang C."/>
            <person name="Koblizek M."/>
        </authorList>
    </citation>
    <scope>NUCLEOTIDE SEQUENCE [LARGE SCALE GENOMIC DNA]</scope>
    <source>
        <strain evidence="5 6">AP64</strain>
    </source>
</reference>
<feature type="transmembrane region" description="Helical" evidence="3">
    <location>
        <begin position="166"/>
        <end position="184"/>
    </location>
</feature>
<dbReference type="GO" id="GO:0015990">
    <property type="term" value="P:electron transport coupled proton transport"/>
    <property type="evidence" value="ECO:0007669"/>
    <property type="project" value="TreeGrafter"/>
</dbReference>
<dbReference type="AlphaFoldDB" id="A0A143BGZ5"/>
<evidence type="ECO:0000256" key="3">
    <source>
        <dbReference type="SAM" id="Phobius"/>
    </source>
</evidence>
<dbReference type="eggNOG" id="COG1008">
    <property type="taxonomic scope" value="Bacteria"/>
</dbReference>
<feature type="transmembrane region" description="Helical" evidence="3">
    <location>
        <begin position="78"/>
        <end position="97"/>
    </location>
</feature>
<evidence type="ECO:0000256" key="1">
    <source>
        <dbReference type="ARBA" id="ARBA00004127"/>
    </source>
</evidence>
<evidence type="ECO:0000313" key="5">
    <source>
        <dbReference type="EMBL" id="AMW03772.1"/>
    </source>
</evidence>
<dbReference type="GO" id="GO:0042773">
    <property type="term" value="P:ATP synthesis coupled electron transport"/>
    <property type="evidence" value="ECO:0007669"/>
    <property type="project" value="InterPro"/>
</dbReference>
<reference evidence="5 6" key="1">
    <citation type="journal article" date="2014" name="Proc. Natl. Acad. Sci. U.S.A.">
        <title>Functional type 2 photosynthetic reaction centers found in the rare bacterial phylum Gemmatimonadetes.</title>
        <authorList>
            <person name="Zeng Y."/>
            <person name="Feng F."/>
            <person name="Medova H."/>
            <person name="Dean J."/>
            <person name="Koblizek M."/>
        </authorList>
    </citation>
    <scope>NUCLEOTIDE SEQUENCE [LARGE SCALE GENOMIC DNA]</scope>
    <source>
        <strain evidence="5 6">AP64</strain>
    </source>
</reference>
<gene>
    <name evidence="5" type="ORF">GEMMAAP_00775</name>
</gene>
<keyword evidence="2 3" id="KW-0812">Transmembrane</keyword>
<dbReference type="Proteomes" id="UP000076404">
    <property type="component" value="Chromosome"/>
</dbReference>
<feature type="transmembrane region" description="Helical" evidence="3">
    <location>
        <begin position="103"/>
        <end position="125"/>
    </location>
</feature>
<keyword evidence="3" id="KW-0472">Membrane</keyword>
<dbReference type="GO" id="GO:0012505">
    <property type="term" value="C:endomembrane system"/>
    <property type="evidence" value="ECO:0007669"/>
    <property type="project" value="UniProtKB-SubCell"/>
</dbReference>
<feature type="transmembrane region" description="Helical" evidence="3">
    <location>
        <begin position="255"/>
        <end position="279"/>
    </location>
</feature>
<feature type="transmembrane region" description="Helical" evidence="3">
    <location>
        <begin position="339"/>
        <end position="359"/>
    </location>
</feature>
<dbReference type="Pfam" id="PF00361">
    <property type="entry name" value="Proton_antipo_M"/>
    <property type="match status" value="1"/>
</dbReference>
<dbReference type="GO" id="GO:0003954">
    <property type="term" value="F:NADH dehydrogenase activity"/>
    <property type="evidence" value="ECO:0007669"/>
    <property type="project" value="TreeGrafter"/>
</dbReference>
<dbReference type="PANTHER" id="PTHR43507:SF1">
    <property type="entry name" value="NADH-UBIQUINONE OXIDOREDUCTASE CHAIN 4"/>
    <property type="match status" value="1"/>
</dbReference>
<organism evidence="5 6">
    <name type="scientific">Gemmatimonas phototrophica</name>
    <dbReference type="NCBI Taxonomy" id="1379270"/>
    <lineage>
        <taxon>Bacteria</taxon>
        <taxon>Pseudomonadati</taxon>
        <taxon>Gemmatimonadota</taxon>
        <taxon>Gemmatimonadia</taxon>
        <taxon>Gemmatimonadales</taxon>
        <taxon>Gemmatimonadaceae</taxon>
        <taxon>Gemmatimonas</taxon>
    </lineage>
</organism>
<proteinExistence type="predicted"/>
<dbReference type="InterPro" id="IPR003918">
    <property type="entry name" value="NADH_UbQ_OxRdtase"/>
</dbReference>
<dbReference type="PANTHER" id="PTHR43507">
    <property type="entry name" value="NADH-UBIQUINONE OXIDOREDUCTASE CHAIN 4"/>
    <property type="match status" value="1"/>
</dbReference>
<dbReference type="EMBL" id="CP011454">
    <property type="protein sequence ID" value="AMW03772.1"/>
    <property type="molecule type" value="Genomic_DNA"/>
</dbReference>
<dbReference type="InterPro" id="IPR001750">
    <property type="entry name" value="ND/Mrp_TM"/>
</dbReference>
<feature type="transmembrane region" description="Helical" evidence="3">
    <location>
        <begin position="215"/>
        <end position="234"/>
    </location>
</feature>
<feature type="transmembrane region" description="Helical" evidence="3">
    <location>
        <begin position="137"/>
        <end position="154"/>
    </location>
</feature>
<protein>
    <recommendedName>
        <fullName evidence="4">NADH:quinone oxidoreductase/Mrp antiporter transmembrane domain-containing protein</fullName>
    </recommendedName>
</protein>
<dbReference type="STRING" id="1379270.GEMMAAP_00775"/>
<comment type="subcellular location">
    <subcellularLocation>
        <location evidence="1">Endomembrane system</location>
        <topology evidence="1">Multi-pass membrane protein</topology>
    </subcellularLocation>
    <subcellularLocation>
        <location evidence="2">Membrane</location>
        <topology evidence="2">Multi-pass membrane protein</topology>
    </subcellularLocation>
</comment>
<dbReference type="KEGG" id="gph:GEMMAAP_00775"/>
<evidence type="ECO:0000256" key="2">
    <source>
        <dbReference type="RuleBase" id="RU000320"/>
    </source>
</evidence>
<evidence type="ECO:0000313" key="6">
    <source>
        <dbReference type="Proteomes" id="UP000076404"/>
    </source>
</evidence>
<evidence type="ECO:0000259" key="4">
    <source>
        <dbReference type="Pfam" id="PF00361"/>
    </source>
</evidence>
<dbReference type="GO" id="GO:0008137">
    <property type="term" value="F:NADH dehydrogenase (ubiquinone) activity"/>
    <property type="evidence" value="ECO:0007669"/>
    <property type="project" value="InterPro"/>
</dbReference>
<keyword evidence="3" id="KW-1133">Transmembrane helix</keyword>
<dbReference type="GO" id="GO:0048039">
    <property type="term" value="F:ubiquinone binding"/>
    <property type="evidence" value="ECO:0007669"/>
    <property type="project" value="TreeGrafter"/>
</dbReference>
<feature type="transmembrane region" description="Helical" evidence="3">
    <location>
        <begin position="299"/>
        <end position="318"/>
    </location>
</feature>
<feature type="transmembrane region" description="Helical" evidence="3">
    <location>
        <begin position="37"/>
        <end position="66"/>
    </location>
</feature>
<name>A0A143BGZ5_9BACT</name>